<feature type="compositionally biased region" description="Basic and acidic residues" evidence="1">
    <location>
        <begin position="132"/>
        <end position="149"/>
    </location>
</feature>
<feature type="compositionally biased region" description="Low complexity" evidence="1">
    <location>
        <begin position="47"/>
        <end position="59"/>
    </location>
</feature>
<comment type="caution">
    <text evidence="2">The sequence shown here is derived from an EMBL/GenBank/DDBJ whole genome shotgun (WGS) entry which is preliminary data.</text>
</comment>
<evidence type="ECO:0000313" key="2">
    <source>
        <dbReference type="EMBL" id="KAJ3440121.1"/>
    </source>
</evidence>
<feature type="region of interest" description="Disordered" evidence="1">
    <location>
        <begin position="77"/>
        <end position="149"/>
    </location>
</feature>
<gene>
    <name evidence="2" type="ORF">M0812_16174</name>
</gene>
<feature type="compositionally biased region" description="Polar residues" evidence="1">
    <location>
        <begin position="107"/>
        <end position="116"/>
    </location>
</feature>
<evidence type="ECO:0000256" key="1">
    <source>
        <dbReference type="SAM" id="MobiDB-lite"/>
    </source>
</evidence>
<accession>A0AAV7ZGB8</accession>
<dbReference type="Proteomes" id="UP001146793">
    <property type="component" value="Unassembled WGS sequence"/>
</dbReference>
<protein>
    <submittedName>
        <fullName evidence="2">Uncharacterized protein</fullName>
    </submittedName>
</protein>
<sequence length="309" mass="36184">MDPHSKKARTLDYVSNKKVIQPLFPNNTNQPDKDRQLSSTNNQVLRTNENLNQNQTTNEQTEKILIENIVIENNPKKLKEEEETNEDLKQNTLRTHENNDQKELQIQVLSSQRPNSEQNQEDEKVNQQVQEQKQEQKQEQEQEKEQEKENEVIKIEITTKKQQKIELIQEKPNEQLVSNNNQEDQEKENNGIVEFTNSHTSNVSTIKIITSQKQQNNLNGIQILKSNEEDSSRKRNLEEISNKINKEPKITNMETKTKTKTKRNTISLIQIAPKRSKFILPKGWEHTPRMGKKVEQTNIIPLKTPLDEK</sequence>
<organism evidence="2 3">
    <name type="scientific">Anaeramoeba flamelloides</name>
    <dbReference type="NCBI Taxonomy" id="1746091"/>
    <lineage>
        <taxon>Eukaryota</taxon>
        <taxon>Metamonada</taxon>
        <taxon>Anaeramoebidae</taxon>
        <taxon>Anaeramoeba</taxon>
    </lineage>
</organism>
<reference evidence="2" key="1">
    <citation type="submission" date="2022-08" db="EMBL/GenBank/DDBJ databases">
        <title>Novel sulphate-reducing endosymbionts in the free-living metamonad Anaeramoeba.</title>
        <authorList>
            <person name="Jerlstrom-Hultqvist J."/>
            <person name="Cepicka I."/>
            <person name="Gallot-Lavallee L."/>
            <person name="Salas-Leiva D."/>
            <person name="Curtis B.A."/>
            <person name="Zahonova K."/>
            <person name="Pipaliya S."/>
            <person name="Dacks J."/>
            <person name="Roger A.J."/>
        </authorList>
    </citation>
    <scope>NUCLEOTIDE SEQUENCE</scope>
    <source>
        <strain evidence="2">Busselton2</strain>
    </source>
</reference>
<feature type="compositionally biased region" description="Basic and acidic residues" evidence="1">
    <location>
        <begin position="77"/>
        <end position="103"/>
    </location>
</feature>
<evidence type="ECO:0000313" key="3">
    <source>
        <dbReference type="Proteomes" id="UP001146793"/>
    </source>
</evidence>
<dbReference type="EMBL" id="JANTQA010000032">
    <property type="protein sequence ID" value="KAJ3440121.1"/>
    <property type="molecule type" value="Genomic_DNA"/>
</dbReference>
<feature type="compositionally biased region" description="Polar residues" evidence="1">
    <location>
        <begin position="37"/>
        <end position="46"/>
    </location>
</feature>
<feature type="region of interest" description="Disordered" evidence="1">
    <location>
        <begin position="19"/>
        <end position="59"/>
    </location>
</feature>
<name>A0AAV7ZGB8_9EUKA</name>
<proteinExistence type="predicted"/>
<dbReference type="AlphaFoldDB" id="A0AAV7ZGB8"/>